<keyword evidence="4" id="KW-1185">Reference proteome</keyword>
<sequence length="364" mass="42738">MFFLFLINFLLYKYKEVVHNCDSEDYNLLYFQEGTIDYQISCEQEKIQRIDLKNASSIRSISIFDDTNVIIECPRLNDISDNLIISIYNEPNITIVNHCHFNQIEIYGSPTFNLFNNSLLSVDDLFLINKSYQFLFDYKNVFYTKSINAKSKIQNNYKNAQKLNDKTIKCENNFFNVSLNDNFISTQCGDLYEYVLPYSSLPKYSFEIKNSKTHLINHCTSNDSLDKNINFALLSLNLNGESNVTFKNIPKIESIENYTDQDYQGTWVEVYPELADCIWFRRWYDSEFEDMFERGWKSVCYSGKSLLYCCDSDIGPRKIKYISETLSMAIIITIIVLIFVLFISNCIIAYVRFKKHDMSDDESI</sequence>
<proteinExistence type="predicted"/>
<feature type="chain" id="PRO_5047246995" evidence="2">
    <location>
        <begin position="18"/>
        <end position="364"/>
    </location>
</feature>
<evidence type="ECO:0000313" key="4">
    <source>
        <dbReference type="Proteomes" id="UP001470230"/>
    </source>
</evidence>
<keyword evidence="1" id="KW-0812">Transmembrane</keyword>
<evidence type="ECO:0000256" key="2">
    <source>
        <dbReference type="SAM" id="SignalP"/>
    </source>
</evidence>
<gene>
    <name evidence="3" type="ORF">M9Y10_038561</name>
</gene>
<keyword evidence="2" id="KW-0732">Signal</keyword>
<feature type="signal peptide" evidence="2">
    <location>
        <begin position="1"/>
        <end position="17"/>
    </location>
</feature>
<name>A0ABR2K8Q5_9EUKA</name>
<keyword evidence="1" id="KW-1133">Transmembrane helix</keyword>
<dbReference type="Proteomes" id="UP001470230">
    <property type="component" value="Unassembled WGS sequence"/>
</dbReference>
<feature type="transmembrane region" description="Helical" evidence="1">
    <location>
        <begin position="326"/>
        <end position="351"/>
    </location>
</feature>
<dbReference type="EMBL" id="JAPFFF010000006">
    <property type="protein sequence ID" value="KAK8887512.1"/>
    <property type="molecule type" value="Genomic_DNA"/>
</dbReference>
<keyword evidence="1" id="KW-0472">Membrane</keyword>
<accession>A0ABR2K8Q5</accession>
<reference evidence="3 4" key="1">
    <citation type="submission" date="2024-04" db="EMBL/GenBank/DDBJ databases">
        <title>Tritrichomonas musculus Genome.</title>
        <authorList>
            <person name="Alves-Ferreira E."/>
            <person name="Grigg M."/>
            <person name="Lorenzi H."/>
            <person name="Galac M."/>
        </authorList>
    </citation>
    <scope>NUCLEOTIDE SEQUENCE [LARGE SCALE GENOMIC DNA]</scope>
    <source>
        <strain evidence="3 4">EAF2021</strain>
    </source>
</reference>
<evidence type="ECO:0000256" key="1">
    <source>
        <dbReference type="SAM" id="Phobius"/>
    </source>
</evidence>
<evidence type="ECO:0000313" key="3">
    <source>
        <dbReference type="EMBL" id="KAK8887512.1"/>
    </source>
</evidence>
<organism evidence="3 4">
    <name type="scientific">Tritrichomonas musculus</name>
    <dbReference type="NCBI Taxonomy" id="1915356"/>
    <lineage>
        <taxon>Eukaryota</taxon>
        <taxon>Metamonada</taxon>
        <taxon>Parabasalia</taxon>
        <taxon>Tritrichomonadida</taxon>
        <taxon>Tritrichomonadidae</taxon>
        <taxon>Tritrichomonas</taxon>
    </lineage>
</organism>
<protein>
    <submittedName>
        <fullName evidence="3">Uncharacterized protein</fullName>
    </submittedName>
</protein>
<comment type="caution">
    <text evidence="3">The sequence shown here is derived from an EMBL/GenBank/DDBJ whole genome shotgun (WGS) entry which is preliminary data.</text>
</comment>